<dbReference type="EMBL" id="FOLO01000018">
    <property type="protein sequence ID" value="SFC78296.1"/>
    <property type="molecule type" value="Genomic_DNA"/>
</dbReference>
<proteinExistence type="predicted"/>
<evidence type="ECO:0000313" key="1">
    <source>
        <dbReference type="EMBL" id="SFC78296.1"/>
    </source>
</evidence>
<dbReference type="Proteomes" id="UP000198862">
    <property type="component" value="Unassembled WGS sequence"/>
</dbReference>
<evidence type="ECO:0000313" key="2">
    <source>
        <dbReference type="Proteomes" id="UP000198862"/>
    </source>
</evidence>
<keyword evidence="2" id="KW-1185">Reference proteome</keyword>
<name>A0A1I1LZL8_9GAMM</name>
<sequence length="46" mass="5308">MNNEKIISSITQLLKSEKIVLPINYIYKSINGCLLQIDRRGNDNDE</sequence>
<accession>A0A1I1LZL8</accession>
<organism evidence="1 2">
    <name type="scientific">Pseudoalteromonas denitrificans DSM 6059</name>
    <dbReference type="NCBI Taxonomy" id="1123010"/>
    <lineage>
        <taxon>Bacteria</taxon>
        <taxon>Pseudomonadati</taxon>
        <taxon>Pseudomonadota</taxon>
        <taxon>Gammaproteobacteria</taxon>
        <taxon>Alteromonadales</taxon>
        <taxon>Pseudoalteromonadaceae</taxon>
        <taxon>Pseudoalteromonas</taxon>
    </lineage>
</organism>
<protein>
    <submittedName>
        <fullName evidence="1">Uncharacterized protein</fullName>
    </submittedName>
</protein>
<reference evidence="1 2" key="1">
    <citation type="submission" date="2016-10" db="EMBL/GenBank/DDBJ databases">
        <authorList>
            <person name="de Groot N.N."/>
        </authorList>
    </citation>
    <scope>NUCLEOTIDE SEQUENCE [LARGE SCALE GENOMIC DNA]</scope>
    <source>
        <strain evidence="1 2">DSM 6059</strain>
    </source>
</reference>
<dbReference type="AlphaFoldDB" id="A0A1I1LZL8"/>
<gene>
    <name evidence="1" type="ORF">SAMN02745724_02527</name>
</gene>
<dbReference type="STRING" id="1123010.SAMN02745724_02527"/>